<dbReference type="Gene3D" id="3.40.640.10">
    <property type="entry name" value="Type I PLP-dependent aspartate aminotransferase-like (Major domain)"/>
    <property type="match status" value="1"/>
</dbReference>
<evidence type="ECO:0000313" key="12">
    <source>
        <dbReference type="EMBL" id="KIP09176.1"/>
    </source>
</evidence>
<dbReference type="Pfam" id="PF00202">
    <property type="entry name" value="Aminotran_3"/>
    <property type="match status" value="1"/>
</dbReference>
<evidence type="ECO:0000256" key="11">
    <source>
        <dbReference type="SAM" id="MobiDB-lite"/>
    </source>
</evidence>
<comment type="pathway">
    <text evidence="3">Amino-acid biosynthesis; L-arginine biosynthesis; N(2)-acetyl-L-ornithine from L-glutamate: step 4/4.</text>
</comment>
<dbReference type="EMBL" id="KN840469">
    <property type="protein sequence ID" value="KIP09176.1"/>
    <property type="molecule type" value="Genomic_DNA"/>
</dbReference>
<dbReference type="InterPro" id="IPR004636">
    <property type="entry name" value="AcOrn/SuccOrn_fam"/>
</dbReference>
<dbReference type="CDD" id="cd00610">
    <property type="entry name" value="OAT_like"/>
    <property type="match status" value="1"/>
</dbReference>
<evidence type="ECO:0000256" key="3">
    <source>
        <dbReference type="ARBA" id="ARBA00005024"/>
    </source>
</evidence>
<evidence type="ECO:0000256" key="8">
    <source>
        <dbReference type="ARBA" id="ARBA00022679"/>
    </source>
</evidence>
<dbReference type="AlphaFoldDB" id="A0A0C3S1W3"/>
<dbReference type="InterPro" id="IPR015421">
    <property type="entry name" value="PyrdxlP-dep_Trfase_major"/>
</dbReference>
<dbReference type="InterPro" id="IPR005814">
    <property type="entry name" value="Aminotrans_3"/>
</dbReference>
<dbReference type="InterPro" id="IPR050103">
    <property type="entry name" value="Class-III_PLP-dep_AT"/>
</dbReference>
<accession>A0A0C3S1W3</accession>
<dbReference type="GO" id="GO:0030170">
    <property type="term" value="F:pyridoxal phosphate binding"/>
    <property type="evidence" value="ECO:0007669"/>
    <property type="project" value="InterPro"/>
</dbReference>
<dbReference type="GO" id="GO:0005759">
    <property type="term" value="C:mitochondrial matrix"/>
    <property type="evidence" value="ECO:0007669"/>
    <property type="project" value="TreeGrafter"/>
</dbReference>
<dbReference type="Gene3D" id="3.90.1150.10">
    <property type="entry name" value="Aspartate Aminotransferase, domain 1"/>
    <property type="match status" value="1"/>
</dbReference>
<evidence type="ECO:0000256" key="4">
    <source>
        <dbReference type="ARBA" id="ARBA00008954"/>
    </source>
</evidence>
<name>A0A0C3S1W3_PHLG1</name>
<gene>
    <name evidence="12" type="ORF">PHLGIDRAFT_23062</name>
</gene>
<feature type="compositionally biased region" description="Polar residues" evidence="11">
    <location>
        <begin position="19"/>
        <end position="28"/>
    </location>
</feature>
<keyword evidence="6" id="KW-0032">Aminotransferase</keyword>
<dbReference type="EC" id="2.6.1.11" evidence="5"/>
<evidence type="ECO:0000256" key="5">
    <source>
        <dbReference type="ARBA" id="ARBA00012919"/>
    </source>
</evidence>
<evidence type="ECO:0000256" key="1">
    <source>
        <dbReference type="ARBA" id="ARBA00001933"/>
    </source>
</evidence>
<keyword evidence="8" id="KW-0808">Transferase</keyword>
<comment type="similarity">
    <text evidence="4 10">Belongs to the class-III pyridoxal-phosphate-dependent aminotransferase family.</text>
</comment>
<dbReference type="HOGENOM" id="CLU_016922_10_1_1"/>
<dbReference type="InterPro" id="IPR015422">
    <property type="entry name" value="PyrdxlP-dep_Trfase_small"/>
</dbReference>
<evidence type="ECO:0000256" key="6">
    <source>
        <dbReference type="ARBA" id="ARBA00022576"/>
    </source>
</evidence>
<reference evidence="12 13" key="1">
    <citation type="journal article" date="2014" name="PLoS Genet.">
        <title>Analysis of the Phlebiopsis gigantea genome, transcriptome and secretome provides insight into its pioneer colonization strategies of wood.</title>
        <authorList>
            <person name="Hori C."/>
            <person name="Ishida T."/>
            <person name="Igarashi K."/>
            <person name="Samejima M."/>
            <person name="Suzuki H."/>
            <person name="Master E."/>
            <person name="Ferreira P."/>
            <person name="Ruiz-Duenas F.J."/>
            <person name="Held B."/>
            <person name="Canessa P."/>
            <person name="Larrondo L.F."/>
            <person name="Schmoll M."/>
            <person name="Druzhinina I.S."/>
            <person name="Kubicek C.P."/>
            <person name="Gaskell J.A."/>
            <person name="Kersten P."/>
            <person name="St John F."/>
            <person name="Glasner J."/>
            <person name="Sabat G."/>
            <person name="Splinter BonDurant S."/>
            <person name="Syed K."/>
            <person name="Yadav J."/>
            <person name="Mgbeahuruike A.C."/>
            <person name="Kovalchuk A."/>
            <person name="Asiegbu F.O."/>
            <person name="Lackner G."/>
            <person name="Hoffmeister D."/>
            <person name="Rencoret J."/>
            <person name="Gutierrez A."/>
            <person name="Sun H."/>
            <person name="Lindquist E."/>
            <person name="Barry K."/>
            <person name="Riley R."/>
            <person name="Grigoriev I.V."/>
            <person name="Henrissat B."/>
            <person name="Kues U."/>
            <person name="Berka R.M."/>
            <person name="Martinez A.T."/>
            <person name="Covert S.F."/>
            <person name="Blanchette R.A."/>
            <person name="Cullen D."/>
        </authorList>
    </citation>
    <scope>NUCLEOTIDE SEQUENCE [LARGE SCALE GENOMIC DNA]</scope>
    <source>
        <strain evidence="12 13">11061_1 CR5-6</strain>
    </source>
</reference>
<dbReference type="SUPFAM" id="SSF53383">
    <property type="entry name" value="PLP-dependent transferases"/>
    <property type="match status" value="1"/>
</dbReference>
<protein>
    <recommendedName>
        <fullName evidence="5">acetylornithine transaminase</fullName>
        <ecNumber evidence="5">2.6.1.11</ecNumber>
    </recommendedName>
</protein>
<proteinExistence type="inferred from homology"/>
<dbReference type="GO" id="GO:0003992">
    <property type="term" value="F:N2-acetyl-L-ornithine:2-oxoglutarate 5-aminotransferase activity"/>
    <property type="evidence" value="ECO:0007669"/>
    <property type="project" value="UniProtKB-EC"/>
</dbReference>
<dbReference type="NCBIfam" id="TIGR00707">
    <property type="entry name" value="argD"/>
    <property type="match status" value="1"/>
</dbReference>
<feature type="region of interest" description="Disordered" evidence="11">
    <location>
        <begin position="1"/>
        <end position="28"/>
    </location>
</feature>
<evidence type="ECO:0000256" key="7">
    <source>
        <dbReference type="ARBA" id="ARBA00022605"/>
    </source>
</evidence>
<dbReference type="FunFam" id="3.40.640.10:FF:000004">
    <property type="entry name" value="Acetylornithine aminotransferase"/>
    <property type="match status" value="1"/>
</dbReference>
<dbReference type="NCBIfam" id="NF002325">
    <property type="entry name" value="PRK01278.1"/>
    <property type="match status" value="1"/>
</dbReference>
<keyword evidence="13" id="KW-1185">Reference proteome</keyword>
<comment type="subcellular location">
    <subcellularLocation>
        <location evidence="2">Mitochondrion</location>
    </subcellularLocation>
</comment>
<dbReference type="InterPro" id="IPR015424">
    <property type="entry name" value="PyrdxlP-dep_Trfase"/>
</dbReference>
<keyword evidence="7" id="KW-0028">Amino-acid biosynthesis</keyword>
<dbReference type="PANTHER" id="PTHR11986:SF79">
    <property type="entry name" value="ACETYLORNITHINE AMINOTRANSFERASE, MITOCHONDRIAL"/>
    <property type="match status" value="1"/>
</dbReference>
<evidence type="ECO:0000256" key="2">
    <source>
        <dbReference type="ARBA" id="ARBA00004173"/>
    </source>
</evidence>
<evidence type="ECO:0000313" key="13">
    <source>
        <dbReference type="Proteomes" id="UP000053257"/>
    </source>
</evidence>
<dbReference type="PANTHER" id="PTHR11986">
    <property type="entry name" value="AMINOTRANSFERASE CLASS III"/>
    <property type="match status" value="1"/>
</dbReference>
<comment type="cofactor">
    <cofactor evidence="1">
        <name>pyridoxal 5'-phosphate</name>
        <dbReference type="ChEBI" id="CHEBI:597326"/>
    </cofactor>
</comment>
<dbReference type="Proteomes" id="UP000053257">
    <property type="component" value="Unassembled WGS sequence"/>
</dbReference>
<dbReference type="InterPro" id="IPR049704">
    <property type="entry name" value="Aminotrans_3_PPA_site"/>
</dbReference>
<organism evidence="12 13">
    <name type="scientific">Phlebiopsis gigantea (strain 11061_1 CR5-6)</name>
    <name type="common">White-rot fungus</name>
    <name type="synonym">Peniophora gigantea</name>
    <dbReference type="NCBI Taxonomy" id="745531"/>
    <lineage>
        <taxon>Eukaryota</taxon>
        <taxon>Fungi</taxon>
        <taxon>Dikarya</taxon>
        <taxon>Basidiomycota</taxon>
        <taxon>Agaricomycotina</taxon>
        <taxon>Agaricomycetes</taxon>
        <taxon>Polyporales</taxon>
        <taxon>Phanerochaetaceae</taxon>
        <taxon>Phlebiopsis</taxon>
    </lineage>
</organism>
<dbReference type="GO" id="GO:0042802">
    <property type="term" value="F:identical protein binding"/>
    <property type="evidence" value="ECO:0007669"/>
    <property type="project" value="TreeGrafter"/>
</dbReference>
<keyword evidence="9 10" id="KW-0663">Pyridoxal phosphate</keyword>
<dbReference type="GO" id="GO:0006526">
    <property type="term" value="P:L-arginine biosynthetic process"/>
    <property type="evidence" value="ECO:0007669"/>
    <property type="project" value="UniProtKB-UniPathway"/>
</dbReference>
<dbReference type="UniPathway" id="UPA00068">
    <property type="reaction ID" value="UER00109"/>
</dbReference>
<feature type="compositionally biased region" description="Basic residues" evidence="11">
    <location>
        <begin position="1"/>
        <end position="18"/>
    </location>
</feature>
<dbReference type="STRING" id="745531.A0A0C3S1W3"/>
<dbReference type="PROSITE" id="PS00600">
    <property type="entry name" value="AA_TRANSFER_CLASS_3"/>
    <property type="match status" value="1"/>
</dbReference>
<dbReference type="PIRSF" id="PIRSF000521">
    <property type="entry name" value="Transaminase_4ab_Lys_Orn"/>
    <property type="match status" value="1"/>
</dbReference>
<evidence type="ECO:0000256" key="9">
    <source>
        <dbReference type="ARBA" id="ARBA00022898"/>
    </source>
</evidence>
<evidence type="ECO:0000256" key="10">
    <source>
        <dbReference type="RuleBase" id="RU003560"/>
    </source>
</evidence>
<dbReference type="OrthoDB" id="10260828at2759"/>
<sequence>MTSRHLPRVAHRTLRASKRSGQSVRSASSFSSEPVQALLDKSNAYILPVYARPPFVLTHGKGAYVWDTQSRKYLDFSAGIAVNALGHADEGVAKVLAHEAGKLLHTSNAFHHQWSARLAELLVSLTQKAGGLGWETGSATSTSGAKIFFANSGTEANEGALKIARKVGKTRWAAQNGKEWDDPASDKFEIVCFENAFHGRSMGALSVTTNPKYQKPFAPLIPGVKVGLYNAIDQVNNLVTDKTCAVIVEPIQGEGGVHPAQVDFLRALRKRCNETGAVLIYDEIQCGLYRTGTLWAHSTFPIDCHPDMVTMAKPLANGYPIGAVLMRDSVAEVMAAGTHGTTFGGSPLACALGHHVLSRLSEPSFIAHIQETSAYLTARLSQLPEWFPEVLQPGVRGTGLILGLGFRNGEHPGKLVQMARERGVLVLTAGKDAVRFVPSLNIAREEVDVAVDVLESCLGMLITA</sequence>